<comment type="caution">
    <text evidence="4">The sequence shown here is derived from an EMBL/GenBank/DDBJ whole genome shotgun (WGS) entry which is preliminary data.</text>
</comment>
<protein>
    <recommendedName>
        <fullName evidence="6">GGDEF-domain containing protein</fullName>
    </recommendedName>
</protein>
<reference evidence="4 5" key="1">
    <citation type="submission" date="2016-09" db="EMBL/GenBank/DDBJ databases">
        <title>genome sequence of Mycobacterium sp. 739 SCH.</title>
        <authorList>
            <person name="Greninger A.L."/>
            <person name="Qin X."/>
            <person name="Jerome K."/>
            <person name="Vora S."/>
            <person name="Quinn K."/>
        </authorList>
    </citation>
    <scope>NUCLEOTIDE SEQUENCE [LARGE SCALE GENOMIC DNA]</scope>
    <source>
        <strain evidence="4 5">SCH</strain>
    </source>
</reference>
<name>A0A1E8Q877_9MYCO</name>
<feature type="transmembrane region" description="Helical" evidence="1">
    <location>
        <begin position="133"/>
        <end position="153"/>
    </location>
</feature>
<dbReference type="PANTHER" id="PTHR44757:SF2">
    <property type="entry name" value="BIOFILM ARCHITECTURE MAINTENANCE PROTEIN MBAA"/>
    <property type="match status" value="1"/>
</dbReference>
<feature type="transmembrane region" description="Helical" evidence="1">
    <location>
        <begin position="165"/>
        <end position="188"/>
    </location>
</feature>
<sequence>MTGWKPNLAFGALAVGFAVFATSLLLGWGGPTGVLVVSDIGSLLAGGFAACSAARTALVCRGRQRRAWLALTVGLAGWFFGDAVWAYYELVLRVDSAPFPSPADGGYLLFSVAACVALLLLPIGSVGQSQSRLLVDGAMVAGSLFVVFWAIGLDDVFHREEQSRVAFAVSVSYPIADLVLVTAACLMLTRARSGQRAVMVVFGVAAAVMAVSDGTFVLLSADDSYVSGGAVDVGWAAGLLLFGVAAMLGARSAHIELGLAKAPSRAAFWLPYVPLPAAAVYAVMTDGSTTLVVAALVLVTCVVLRQFLMSEENRRLLTMVADQAFRDPLTGLANRALFADRLAHAVALRRRDGRGVAVLSVDLDDFKVVNDWLGHPAGDALLRAVASRIVGAVSDGHTVARVGGDEFNVLIEDDLDPPLIVAHRIFDAFDEPFPVDGHDVFMRPSVGASAGESAGNAEWSAETLLKQADLAMYAAKRSQHGGVVSYTPDMEMIDVRELDPPRERSVASRRSGSAGLQLFAQLRRAIDHGDLSLVYQPKFTVATGTMAGVEALVRWEHPERGVLLPGEFLPLARQNGLMGALTEAVIDRAVRDASGWRAAGVDVPFAVNLFPPSLGDVDLPARIGQIIADGGLRTDRLTVEITEDFLLGNTRRVRSVLDMLREQHIRVSIDDFGSGYNALSYLRELPIDELKVDREFIAPMLSHDRAEAIVRAIIDLAHRLDMTCVAEGVEDGATAARLAEHGCDVIQGHHCSPPVSASEVLDVRPLSERAIAARG</sequence>
<feature type="transmembrane region" description="Helical" evidence="1">
    <location>
        <begin position="7"/>
        <end position="28"/>
    </location>
</feature>
<dbReference type="RefSeq" id="WP_070352333.1">
    <property type="nucleotide sequence ID" value="NZ_CP043474.1"/>
</dbReference>
<dbReference type="PROSITE" id="PS50887">
    <property type="entry name" value="GGDEF"/>
    <property type="match status" value="1"/>
</dbReference>
<dbReference type="InterPro" id="IPR000160">
    <property type="entry name" value="GGDEF_dom"/>
</dbReference>
<feature type="transmembrane region" description="Helical" evidence="1">
    <location>
        <begin position="67"/>
        <end position="88"/>
    </location>
</feature>
<dbReference type="EMBL" id="MCHX01000012">
    <property type="protein sequence ID" value="OFJ54451.1"/>
    <property type="molecule type" value="Genomic_DNA"/>
</dbReference>
<dbReference type="SUPFAM" id="SSF141868">
    <property type="entry name" value="EAL domain-like"/>
    <property type="match status" value="1"/>
</dbReference>
<dbReference type="Pfam" id="PF00990">
    <property type="entry name" value="GGDEF"/>
    <property type="match status" value="1"/>
</dbReference>
<dbReference type="Gene3D" id="3.20.20.450">
    <property type="entry name" value="EAL domain"/>
    <property type="match status" value="1"/>
</dbReference>
<evidence type="ECO:0000313" key="4">
    <source>
        <dbReference type="EMBL" id="OFJ54451.1"/>
    </source>
</evidence>
<dbReference type="Gene3D" id="3.30.70.270">
    <property type="match status" value="1"/>
</dbReference>
<evidence type="ECO:0000313" key="5">
    <source>
        <dbReference type="Proteomes" id="UP000178953"/>
    </source>
</evidence>
<keyword evidence="1" id="KW-0472">Membrane</keyword>
<keyword evidence="1" id="KW-1133">Transmembrane helix</keyword>
<dbReference type="Proteomes" id="UP000178953">
    <property type="component" value="Unassembled WGS sequence"/>
</dbReference>
<dbReference type="InterPro" id="IPR029787">
    <property type="entry name" value="Nucleotide_cyclase"/>
</dbReference>
<feature type="transmembrane region" description="Helical" evidence="1">
    <location>
        <begin position="108"/>
        <end position="126"/>
    </location>
</feature>
<dbReference type="InterPro" id="IPR035919">
    <property type="entry name" value="EAL_sf"/>
</dbReference>
<feature type="domain" description="EAL" evidence="2">
    <location>
        <begin position="515"/>
        <end position="768"/>
    </location>
</feature>
<dbReference type="PANTHER" id="PTHR44757">
    <property type="entry name" value="DIGUANYLATE CYCLASE DGCP"/>
    <property type="match status" value="1"/>
</dbReference>
<dbReference type="InterPro" id="IPR043128">
    <property type="entry name" value="Rev_trsase/Diguanyl_cyclase"/>
</dbReference>
<dbReference type="InterPro" id="IPR052155">
    <property type="entry name" value="Biofilm_reg_signaling"/>
</dbReference>
<evidence type="ECO:0008006" key="6">
    <source>
        <dbReference type="Google" id="ProtNLM"/>
    </source>
</evidence>
<feature type="transmembrane region" description="Helical" evidence="1">
    <location>
        <begin position="40"/>
        <end position="60"/>
    </location>
</feature>
<feature type="transmembrane region" description="Helical" evidence="1">
    <location>
        <begin position="200"/>
        <end position="221"/>
    </location>
</feature>
<feature type="transmembrane region" description="Helical" evidence="1">
    <location>
        <begin position="290"/>
        <end position="308"/>
    </location>
</feature>
<dbReference type="NCBIfam" id="TIGR00254">
    <property type="entry name" value="GGDEF"/>
    <property type="match status" value="1"/>
</dbReference>
<dbReference type="SMART" id="SM00052">
    <property type="entry name" value="EAL"/>
    <property type="match status" value="1"/>
</dbReference>
<organism evidence="4 5">
    <name type="scientific">Mycolicibacterium grossiae</name>
    <dbReference type="NCBI Taxonomy" id="1552759"/>
    <lineage>
        <taxon>Bacteria</taxon>
        <taxon>Bacillati</taxon>
        <taxon>Actinomycetota</taxon>
        <taxon>Actinomycetes</taxon>
        <taxon>Mycobacteriales</taxon>
        <taxon>Mycobacteriaceae</taxon>
        <taxon>Mycolicibacterium</taxon>
    </lineage>
</organism>
<dbReference type="InterPro" id="IPR001633">
    <property type="entry name" value="EAL_dom"/>
</dbReference>
<dbReference type="CDD" id="cd01948">
    <property type="entry name" value="EAL"/>
    <property type="match status" value="1"/>
</dbReference>
<feature type="transmembrane region" description="Helical" evidence="1">
    <location>
        <begin position="233"/>
        <end position="254"/>
    </location>
</feature>
<gene>
    <name evidence="4" type="ORF">BEL07_06785</name>
</gene>
<proteinExistence type="predicted"/>
<dbReference type="SUPFAM" id="SSF55073">
    <property type="entry name" value="Nucleotide cyclase"/>
    <property type="match status" value="1"/>
</dbReference>
<accession>A0A1E8Q877</accession>
<dbReference type="SMART" id="SM00267">
    <property type="entry name" value="GGDEF"/>
    <property type="match status" value="1"/>
</dbReference>
<dbReference type="OrthoDB" id="23692at2"/>
<dbReference type="PROSITE" id="PS50883">
    <property type="entry name" value="EAL"/>
    <property type="match status" value="1"/>
</dbReference>
<evidence type="ECO:0000256" key="1">
    <source>
        <dbReference type="SAM" id="Phobius"/>
    </source>
</evidence>
<keyword evidence="1" id="KW-0812">Transmembrane</keyword>
<dbReference type="CDD" id="cd01949">
    <property type="entry name" value="GGDEF"/>
    <property type="match status" value="1"/>
</dbReference>
<keyword evidence="5" id="KW-1185">Reference proteome</keyword>
<dbReference type="AlphaFoldDB" id="A0A1E8Q877"/>
<evidence type="ECO:0000259" key="2">
    <source>
        <dbReference type="PROSITE" id="PS50883"/>
    </source>
</evidence>
<evidence type="ECO:0000259" key="3">
    <source>
        <dbReference type="PROSITE" id="PS50887"/>
    </source>
</evidence>
<dbReference type="Pfam" id="PF00563">
    <property type="entry name" value="EAL"/>
    <property type="match status" value="1"/>
</dbReference>
<feature type="domain" description="GGDEF" evidence="3">
    <location>
        <begin position="354"/>
        <end position="488"/>
    </location>
</feature>